<dbReference type="InterPro" id="IPR029063">
    <property type="entry name" value="SAM-dependent_MTases_sf"/>
</dbReference>
<dbReference type="GO" id="GO:0035243">
    <property type="term" value="F:protein-arginine omega-N symmetric methyltransferase activity"/>
    <property type="evidence" value="ECO:0007669"/>
    <property type="project" value="TreeGrafter"/>
</dbReference>
<dbReference type="Pfam" id="PF02636">
    <property type="entry name" value="Methyltransf_28"/>
    <property type="match status" value="1"/>
</dbReference>
<dbReference type="InterPro" id="IPR038375">
    <property type="entry name" value="NDUFAF7_sf"/>
</dbReference>
<keyword evidence="3 5" id="KW-0808">Transferase</keyword>
<evidence type="ECO:0000256" key="1">
    <source>
        <dbReference type="ARBA" id="ARBA00004173"/>
    </source>
</evidence>
<proteinExistence type="predicted"/>
<name>A0A3B1AZ78_9ZZZZ</name>
<keyword evidence="4" id="KW-0496">Mitochondrion</keyword>
<dbReference type="SUPFAM" id="SSF53335">
    <property type="entry name" value="S-adenosyl-L-methionine-dependent methyltransferases"/>
    <property type="match status" value="1"/>
</dbReference>
<dbReference type="InterPro" id="IPR003788">
    <property type="entry name" value="NDUFAF7"/>
</dbReference>
<evidence type="ECO:0000313" key="5">
    <source>
        <dbReference type="EMBL" id="VAX07111.1"/>
    </source>
</evidence>
<dbReference type="Gene3D" id="3.40.50.12710">
    <property type="match status" value="1"/>
</dbReference>
<reference evidence="5" key="1">
    <citation type="submission" date="2018-06" db="EMBL/GenBank/DDBJ databases">
        <authorList>
            <person name="Zhirakovskaya E."/>
        </authorList>
    </citation>
    <scope>NUCLEOTIDE SEQUENCE</scope>
</reference>
<dbReference type="PANTHER" id="PTHR12049">
    <property type="entry name" value="PROTEIN ARGININE METHYLTRANSFERASE NDUFAF7, MITOCHONDRIAL"/>
    <property type="match status" value="1"/>
</dbReference>
<sequence>MNALQKYLIKLIKVQGPISIAAFMAEALGNKQHGYYMKQDPFGQGGDFTTAPEISQMFGEIIGLWQANNWLNMGRPETIHLIELGPGRGTLMQDALRSMKIVPGLLDAVKLHFVETSPALRRIQEKNLQAYIKPIWHNRINEVLDVAGSEPIFVIANEFFDALPVRQFQKTETGWHERLICLNSHGSLCFQLAPVPTSEQIIPPAHHRAENGSIVEICAIGENILAEVANHIKINNGAALIIDYGHDTHGTGDSLQAVKGHQYSDILINPGDADLTTHVNFQRLKEIAQRIDIKTYGPTPQGDFLQSMGIKARSQKLSLNATSAQKKDIHAAQHRLIDESEMGKLFKVMALTDHGLNGVIGFEV</sequence>
<protein>
    <submittedName>
        <fullName evidence="5">SAM-dependent methyltransferase, MidA</fullName>
    </submittedName>
</protein>
<comment type="subcellular location">
    <subcellularLocation>
        <location evidence="1">Mitochondrion</location>
    </subcellularLocation>
</comment>
<keyword evidence="2 5" id="KW-0489">Methyltransferase</keyword>
<accession>A0A3B1AZ78</accession>
<dbReference type="AlphaFoldDB" id="A0A3B1AZ78"/>
<evidence type="ECO:0000256" key="2">
    <source>
        <dbReference type="ARBA" id="ARBA00022603"/>
    </source>
</evidence>
<dbReference type="EMBL" id="UOFW01000195">
    <property type="protein sequence ID" value="VAX07111.1"/>
    <property type="molecule type" value="Genomic_DNA"/>
</dbReference>
<organism evidence="5">
    <name type="scientific">hydrothermal vent metagenome</name>
    <dbReference type="NCBI Taxonomy" id="652676"/>
    <lineage>
        <taxon>unclassified sequences</taxon>
        <taxon>metagenomes</taxon>
        <taxon>ecological metagenomes</taxon>
    </lineage>
</organism>
<gene>
    <name evidence="5" type="ORF">MNBD_ALPHA03-2038</name>
</gene>
<dbReference type="GO" id="GO:0005739">
    <property type="term" value="C:mitochondrion"/>
    <property type="evidence" value="ECO:0007669"/>
    <property type="project" value="UniProtKB-SubCell"/>
</dbReference>
<evidence type="ECO:0000256" key="4">
    <source>
        <dbReference type="ARBA" id="ARBA00023128"/>
    </source>
</evidence>
<evidence type="ECO:0000256" key="3">
    <source>
        <dbReference type="ARBA" id="ARBA00022679"/>
    </source>
</evidence>
<dbReference type="GO" id="GO:0032259">
    <property type="term" value="P:methylation"/>
    <property type="evidence" value="ECO:0007669"/>
    <property type="project" value="UniProtKB-KW"/>
</dbReference>
<dbReference type="PANTHER" id="PTHR12049:SF7">
    <property type="entry name" value="PROTEIN ARGININE METHYLTRANSFERASE NDUFAF7, MITOCHONDRIAL"/>
    <property type="match status" value="1"/>
</dbReference>